<feature type="compositionally biased region" description="Basic and acidic residues" evidence="1">
    <location>
        <begin position="57"/>
        <end position="68"/>
    </location>
</feature>
<reference evidence="2 3" key="1">
    <citation type="submission" date="2018-11" db="EMBL/GenBank/DDBJ databases">
        <authorList>
            <consortium name="Pathogen Informatics"/>
        </authorList>
    </citation>
    <scope>NUCLEOTIDE SEQUENCE [LARGE SCALE GENOMIC DNA]</scope>
</reference>
<name>A0A3P7LRH3_DIBLA</name>
<evidence type="ECO:0000256" key="1">
    <source>
        <dbReference type="SAM" id="MobiDB-lite"/>
    </source>
</evidence>
<accession>A0A3P7LRH3</accession>
<feature type="region of interest" description="Disordered" evidence="1">
    <location>
        <begin position="45"/>
        <end position="84"/>
    </location>
</feature>
<gene>
    <name evidence="2" type="ORF">DILT_LOCUS8429</name>
</gene>
<dbReference type="EMBL" id="UYRU01054266">
    <property type="protein sequence ID" value="VDN12598.1"/>
    <property type="molecule type" value="Genomic_DNA"/>
</dbReference>
<organism evidence="2 3">
    <name type="scientific">Dibothriocephalus latus</name>
    <name type="common">Fish tapeworm</name>
    <name type="synonym">Diphyllobothrium latum</name>
    <dbReference type="NCBI Taxonomy" id="60516"/>
    <lineage>
        <taxon>Eukaryota</taxon>
        <taxon>Metazoa</taxon>
        <taxon>Spiralia</taxon>
        <taxon>Lophotrochozoa</taxon>
        <taxon>Platyhelminthes</taxon>
        <taxon>Cestoda</taxon>
        <taxon>Eucestoda</taxon>
        <taxon>Diphyllobothriidea</taxon>
        <taxon>Diphyllobothriidae</taxon>
        <taxon>Dibothriocephalus</taxon>
    </lineage>
</organism>
<protein>
    <submittedName>
        <fullName evidence="2">Uncharacterized protein</fullName>
    </submittedName>
</protein>
<evidence type="ECO:0000313" key="3">
    <source>
        <dbReference type="Proteomes" id="UP000281553"/>
    </source>
</evidence>
<proteinExistence type="predicted"/>
<dbReference type="AlphaFoldDB" id="A0A3P7LRH3"/>
<dbReference type="Proteomes" id="UP000281553">
    <property type="component" value="Unassembled WGS sequence"/>
</dbReference>
<keyword evidence="3" id="KW-1185">Reference proteome</keyword>
<evidence type="ECO:0000313" key="2">
    <source>
        <dbReference type="EMBL" id="VDN12598.1"/>
    </source>
</evidence>
<sequence>MLIDISELIRKPSIALAIIEEVVDEVGIRNSKLPVPKWALPELCGSTKSKLPANGEITREKSKEKDNSADNLDATNSDEVRNRG</sequence>